<dbReference type="AlphaFoldDB" id="A0A8D9F9W7"/>
<name>A0A8D9F9W7_9HEMI</name>
<proteinExistence type="predicted"/>
<dbReference type="EMBL" id="HBUF01630028">
    <property type="protein sequence ID" value="CAG6782998.1"/>
    <property type="molecule type" value="Transcribed_RNA"/>
</dbReference>
<feature type="transmembrane region" description="Helical" evidence="1">
    <location>
        <begin position="34"/>
        <end position="53"/>
    </location>
</feature>
<sequence>MERFLEYRINGTFLSVSNKWSVSLTVSVVYKEKIFFLYSCMSLLFPSYLTFLFRRKSFFSFFLLFTILFSKNKKKSYTYILVTCFLFLRFHYYHIFESKLQGN</sequence>
<keyword evidence="1" id="KW-0812">Transmembrane</keyword>
<feature type="transmembrane region" description="Helical" evidence="1">
    <location>
        <begin position="77"/>
        <end position="96"/>
    </location>
</feature>
<protein>
    <submittedName>
        <fullName evidence="2">Uncharacterized protein</fullName>
    </submittedName>
</protein>
<organism evidence="2">
    <name type="scientific">Cacopsylla melanoneura</name>
    <dbReference type="NCBI Taxonomy" id="428564"/>
    <lineage>
        <taxon>Eukaryota</taxon>
        <taxon>Metazoa</taxon>
        <taxon>Ecdysozoa</taxon>
        <taxon>Arthropoda</taxon>
        <taxon>Hexapoda</taxon>
        <taxon>Insecta</taxon>
        <taxon>Pterygota</taxon>
        <taxon>Neoptera</taxon>
        <taxon>Paraneoptera</taxon>
        <taxon>Hemiptera</taxon>
        <taxon>Sternorrhyncha</taxon>
        <taxon>Psylloidea</taxon>
        <taxon>Psyllidae</taxon>
        <taxon>Psyllinae</taxon>
        <taxon>Cacopsylla</taxon>
    </lineage>
</organism>
<keyword evidence="1" id="KW-1133">Transmembrane helix</keyword>
<evidence type="ECO:0000256" key="1">
    <source>
        <dbReference type="SAM" id="Phobius"/>
    </source>
</evidence>
<evidence type="ECO:0000313" key="2">
    <source>
        <dbReference type="EMBL" id="CAG6782998.1"/>
    </source>
</evidence>
<reference evidence="2" key="1">
    <citation type="submission" date="2021-05" db="EMBL/GenBank/DDBJ databases">
        <authorList>
            <person name="Alioto T."/>
            <person name="Alioto T."/>
            <person name="Gomez Garrido J."/>
        </authorList>
    </citation>
    <scope>NUCLEOTIDE SEQUENCE</scope>
</reference>
<keyword evidence="1" id="KW-0472">Membrane</keyword>
<accession>A0A8D9F9W7</accession>